<evidence type="ECO:0000256" key="2">
    <source>
        <dbReference type="ARBA" id="ARBA00010489"/>
    </source>
</evidence>
<protein>
    <recommendedName>
        <fullName evidence="3">RNA exonuclease 4</fullName>
    </recommendedName>
</protein>
<dbReference type="FunFam" id="3.30.420.10:FF:000007">
    <property type="entry name" value="Interferon-stimulated exonuclease gene 20"/>
    <property type="match status" value="1"/>
</dbReference>
<dbReference type="InterPro" id="IPR012337">
    <property type="entry name" value="RNaseH-like_sf"/>
</dbReference>
<feature type="compositionally biased region" description="Basic residues" evidence="9">
    <location>
        <begin position="1"/>
        <end position="15"/>
    </location>
</feature>
<evidence type="ECO:0000256" key="4">
    <source>
        <dbReference type="ARBA" id="ARBA00022722"/>
    </source>
</evidence>
<dbReference type="Pfam" id="PF00929">
    <property type="entry name" value="RNase_T"/>
    <property type="match status" value="1"/>
</dbReference>
<evidence type="ECO:0000256" key="6">
    <source>
        <dbReference type="ARBA" id="ARBA00022839"/>
    </source>
</evidence>
<dbReference type="PANTHER" id="PTHR12801">
    <property type="entry name" value="RNA EXONUCLEASE REXO1 / RECO3 FAMILY MEMBER-RELATED"/>
    <property type="match status" value="1"/>
</dbReference>
<keyword evidence="5" id="KW-0378">Hydrolase</keyword>
<feature type="region of interest" description="Disordered" evidence="9">
    <location>
        <begin position="1"/>
        <end position="45"/>
    </location>
</feature>
<evidence type="ECO:0000256" key="9">
    <source>
        <dbReference type="SAM" id="MobiDB-lite"/>
    </source>
</evidence>
<evidence type="ECO:0000256" key="7">
    <source>
        <dbReference type="ARBA" id="ARBA00023242"/>
    </source>
</evidence>
<organism evidence="11">
    <name type="scientific">Triatoma infestans</name>
    <name type="common">Assassin bug</name>
    <dbReference type="NCBI Taxonomy" id="30076"/>
    <lineage>
        <taxon>Eukaryota</taxon>
        <taxon>Metazoa</taxon>
        <taxon>Ecdysozoa</taxon>
        <taxon>Arthropoda</taxon>
        <taxon>Hexapoda</taxon>
        <taxon>Insecta</taxon>
        <taxon>Pterygota</taxon>
        <taxon>Neoptera</taxon>
        <taxon>Paraneoptera</taxon>
        <taxon>Hemiptera</taxon>
        <taxon>Heteroptera</taxon>
        <taxon>Panheteroptera</taxon>
        <taxon>Cimicomorpha</taxon>
        <taxon>Reduviidae</taxon>
        <taxon>Triatominae</taxon>
        <taxon>Triatoma</taxon>
    </lineage>
</organism>
<dbReference type="CDD" id="cd06144">
    <property type="entry name" value="REX4_like"/>
    <property type="match status" value="1"/>
</dbReference>
<accession>A0A023F095</accession>
<evidence type="ECO:0000256" key="1">
    <source>
        <dbReference type="ARBA" id="ARBA00004123"/>
    </source>
</evidence>
<proteinExistence type="evidence at transcript level"/>
<dbReference type="SUPFAM" id="SSF53098">
    <property type="entry name" value="Ribonuclease H-like"/>
    <property type="match status" value="1"/>
</dbReference>
<dbReference type="InterPro" id="IPR047021">
    <property type="entry name" value="REXO1/3/4-like"/>
</dbReference>
<name>A0A023F095_TRIIF</name>
<keyword evidence="7" id="KW-0539">Nucleus</keyword>
<comment type="subcellular location">
    <subcellularLocation>
        <location evidence="1">Nucleus</location>
    </subcellularLocation>
</comment>
<dbReference type="InterPro" id="IPR036397">
    <property type="entry name" value="RNaseH_sf"/>
</dbReference>
<evidence type="ECO:0000256" key="8">
    <source>
        <dbReference type="SAM" id="Coils"/>
    </source>
</evidence>
<evidence type="ECO:0000259" key="10">
    <source>
        <dbReference type="SMART" id="SM00479"/>
    </source>
</evidence>
<dbReference type="EMBL" id="GBBI01003792">
    <property type="protein sequence ID" value="JAC14920.1"/>
    <property type="molecule type" value="mRNA"/>
</dbReference>
<dbReference type="GO" id="GO:0005634">
    <property type="term" value="C:nucleus"/>
    <property type="evidence" value="ECO:0007669"/>
    <property type="project" value="UniProtKB-SubCell"/>
</dbReference>
<evidence type="ECO:0000256" key="3">
    <source>
        <dbReference type="ARBA" id="ARBA00016937"/>
    </source>
</evidence>
<dbReference type="PANTHER" id="PTHR12801:SF158">
    <property type="entry name" value="RNA EXONUCLEASE 4"/>
    <property type="match status" value="1"/>
</dbReference>
<feature type="coiled-coil region" evidence="8">
    <location>
        <begin position="45"/>
        <end position="72"/>
    </location>
</feature>
<dbReference type="AlphaFoldDB" id="A0A023F095"/>
<keyword evidence="4" id="KW-0540">Nuclease</keyword>
<feature type="non-terminal residue" evidence="11">
    <location>
        <position position="1"/>
    </location>
</feature>
<feature type="domain" description="Exonuclease" evidence="10">
    <location>
        <begin position="152"/>
        <end position="310"/>
    </location>
</feature>
<dbReference type="InterPro" id="IPR037431">
    <property type="entry name" value="REX4_DEDDh_dom"/>
</dbReference>
<dbReference type="GO" id="GO:0006364">
    <property type="term" value="P:rRNA processing"/>
    <property type="evidence" value="ECO:0007669"/>
    <property type="project" value="InterPro"/>
</dbReference>
<dbReference type="InterPro" id="IPR013520">
    <property type="entry name" value="Ribonucl_H"/>
</dbReference>
<dbReference type="SMART" id="SM00479">
    <property type="entry name" value="EXOIII"/>
    <property type="match status" value="1"/>
</dbReference>
<reference evidence="11" key="1">
    <citation type="journal article" date="2014" name="PLoS Negl. Trop. Dis.">
        <title>An updated insight into the Sialotranscriptome of Triatoma infestans: developmental stage and geographic variations.</title>
        <authorList>
            <person name="Schwarz A."/>
            <person name="Medrano-Mercado N."/>
            <person name="Schaub G.A."/>
            <person name="Struchiner C.J."/>
            <person name="Bargues M.D."/>
            <person name="Levy M.Z."/>
            <person name="Ribeiro J.M."/>
        </authorList>
    </citation>
    <scope>NUCLEOTIDE SEQUENCE</scope>
    <source>
        <strain evidence="11">Chile</strain>
        <tissue evidence="11">Salivary glands</tissue>
    </source>
</reference>
<dbReference type="Gene3D" id="3.30.420.10">
    <property type="entry name" value="Ribonuclease H-like superfamily/Ribonuclease H"/>
    <property type="match status" value="1"/>
</dbReference>
<keyword evidence="8" id="KW-0175">Coiled coil</keyword>
<keyword evidence="6 11" id="KW-0269">Exonuclease</keyword>
<dbReference type="GO" id="GO:0003676">
    <property type="term" value="F:nucleic acid binding"/>
    <property type="evidence" value="ECO:0007669"/>
    <property type="project" value="InterPro"/>
</dbReference>
<sequence length="324" mass="37022">KSMKRNKKDIKRKYKNMCGNKSDTSSMDTKKKKPQEASNKSKDLAENLIAKNNKEEQQMNAINRNHSEKNRNAILNRNALTLEKKKTDDPNINKELADVTRKGCTGFNNWENFLLKQGKKYFVNKNSVETVANNYKQNSKLCFNDKKNKLTKVIGMDCEMVGTGEDGKDNLLARVSIVNLFGDCLYDKFVKPKEEVTDYRTHISGVRASDLENADDFDSVQKDIVELIRNRILVGHAIKNDLEVLFLKHPRHLIRDTSKFFRKKGTGTPSLKSLAAQYLNTKIQSGEHSSVQDAQAAIQLYNMFRKQWEAGGGNKKNNRIDTKI</sequence>
<evidence type="ECO:0000313" key="11">
    <source>
        <dbReference type="EMBL" id="JAC14920.1"/>
    </source>
</evidence>
<evidence type="ECO:0000256" key="5">
    <source>
        <dbReference type="ARBA" id="ARBA00022801"/>
    </source>
</evidence>
<dbReference type="GO" id="GO:0008408">
    <property type="term" value="F:3'-5' exonuclease activity"/>
    <property type="evidence" value="ECO:0007669"/>
    <property type="project" value="InterPro"/>
</dbReference>
<comment type="similarity">
    <text evidence="2">Belongs to the REXO4 family.</text>
</comment>